<proteinExistence type="predicted"/>
<dbReference type="PANTHER" id="PTHR37563:SF2">
    <property type="entry name" value="PHYTANOYL-COA DIOXYGENASE FAMILY PROTEIN (AFU_ORTHOLOGUE AFUA_2G03330)"/>
    <property type="match status" value="1"/>
</dbReference>
<dbReference type="InterPro" id="IPR051961">
    <property type="entry name" value="Fungal_Metabolite_Diox"/>
</dbReference>
<reference evidence="1" key="1">
    <citation type="journal article" date="2021" name="Nat. Commun.">
        <title>Genetic determinants of endophytism in the Arabidopsis root mycobiome.</title>
        <authorList>
            <person name="Mesny F."/>
            <person name="Miyauchi S."/>
            <person name="Thiergart T."/>
            <person name="Pickel B."/>
            <person name="Atanasova L."/>
            <person name="Karlsson M."/>
            <person name="Huettel B."/>
            <person name="Barry K.W."/>
            <person name="Haridas S."/>
            <person name="Chen C."/>
            <person name="Bauer D."/>
            <person name="Andreopoulos W."/>
            <person name="Pangilinan J."/>
            <person name="LaButti K."/>
            <person name="Riley R."/>
            <person name="Lipzen A."/>
            <person name="Clum A."/>
            <person name="Drula E."/>
            <person name="Henrissat B."/>
            <person name="Kohler A."/>
            <person name="Grigoriev I.V."/>
            <person name="Martin F.M."/>
            <person name="Hacquard S."/>
        </authorList>
    </citation>
    <scope>NUCLEOTIDE SEQUENCE</scope>
    <source>
        <strain evidence="1">MPI-SDFR-AT-0073</strain>
    </source>
</reference>
<keyword evidence="2" id="KW-1185">Reference proteome</keyword>
<dbReference type="AlphaFoldDB" id="A0A9P8UN87"/>
<dbReference type="PANTHER" id="PTHR37563">
    <property type="entry name" value="PHYTANOYL-COA DIOXYGENASE FAMILY PROTEIN (AFU_ORTHOLOGUE AFUA_2G03330)"/>
    <property type="match status" value="1"/>
</dbReference>
<organism evidence="1 2">
    <name type="scientific">Truncatella angustata</name>
    <dbReference type="NCBI Taxonomy" id="152316"/>
    <lineage>
        <taxon>Eukaryota</taxon>
        <taxon>Fungi</taxon>
        <taxon>Dikarya</taxon>
        <taxon>Ascomycota</taxon>
        <taxon>Pezizomycotina</taxon>
        <taxon>Sordariomycetes</taxon>
        <taxon>Xylariomycetidae</taxon>
        <taxon>Amphisphaeriales</taxon>
        <taxon>Sporocadaceae</taxon>
        <taxon>Truncatella</taxon>
    </lineage>
</organism>
<name>A0A9P8UN87_9PEZI</name>
<dbReference type="RefSeq" id="XP_045959477.1">
    <property type="nucleotide sequence ID" value="XM_046099813.1"/>
</dbReference>
<evidence type="ECO:0008006" key="3">
    <source>
        <dbReference type="Google" id="ProtNLM"/>
    </source>
</evidence>
<evidence type="ECO:0000313" key="2">
    <source>
        <dbReference type="Proteomes" id="UP000758603"/>
    </source>
</evidence>
<dbReference type="Proteomes" id="UP000758603">
    <property type="component" value="Unassembled WGS sequence"/>
</dbReference>
<comment type="caution">
    <text evidence="1">The sequence shown here is derived from an EMBL/GenBank/DDBJ whole genome shotgun (WGS) entry which is preliminary data.</text>
</comment>
<protein>
    <recommendedName>
        <fullName evidence="3">Phytanoyl-CoA dioxygenase</fullName>
    </recommendedName>
</protein>
<dbReference type="OrthoDB" id="407832at2759"/>
<dbReference type="SUPFAM" id="SSF51197">
    <property type="entry name" value="Clavaminate synthase-like"/>
    <property type="match status" value="1"/>
</dbReference>
<sequence>MSSVNMPSRRTEPKLTVIELSVEELACKKMGSHNLQAAVEALHRDGIVALKNAVNVEHLDKLNARMVPEAKELYARPTTHRNFGNDTGNIQQEPVLENEYIFGDVIANPWATDVIQCMLGPKPTVRFYSANTAFKASGRQPAHIDITFDFPKIPFGYCVNISLVDISAENGSTEVWLGSHANTDNQVLNRFEVIREDLLAERRKISPPVQPALPKGSLIIRDFRLWHAGMPNKTDKPRVMLVSVQFPSWYRSNLKMKLPANMKDRINWGDLAPCVDWQPDGYDYLQGVHDHDFALLP</sequence>
<dbReference type="Pfam" id="PF05721">
    <property type="entry name" value="PhyH"/>
    <property type="match status" value="1"/>
</dbReference>
<gene>
    <name evidence="1" type="ORF">BKA67DRAFT_534145</name>
</gene>
<dbReference type="GeneID" id="70128705"/>
<dbReference type="EMBL" id="JAGPXC010000003">
    <property type="protein sequence ID" value="KAH6655212.1"/>
    <property type="molecule type" value="Genomic_DNA"/>
</dbReference>
<dbReference type="Gene3D" id="2.60.120.620">
    <property type="entry name" value="q2cbj1_9rhob like domain"/>
    <property type="match status" value="1"/>
</dbReference>
<evidence type="ECO:0000313" key="1">
    <source>
        <dbReference type="EMBL" id="KAH6655212.1"/>
    </source>
</evidence>
<accession>A0A9P8UN87</accession>
<dbReference type="InterPro" id="IPR008775">
    <property type="entry name" value="Phytyl_CoA_dOase-like"/>
</dbReference>